<gene>
    <name evidence="1" type="ORF">ElP_44550</name>
</gene>
<proteinExistence type="predicted"/>
<accession>A0A518H6N0</accession>
<protein>
    <submittedName>
        <fullName evidence="1">Uncharacterized protein</fullName>
    </submittedName>
</protein>
<sequence length="169" mass="19511">MSSLKSPSREFRAIHPSVDALPPAESAKRYGLNASFALRVWIISGFLLDFGHRYSIGYHIDLLGLCQVHERVLVDWGNSLFWRIICRGNPMIQQGRRHRLNRFLGFDLRLLLRVECQAEYCQAEKPGDACKTDNLRDEFCRGGLTRAFVLHEQYLCLLSSNWESILQAR</sequence>
<dbReference type="EMBL" id="CP036426">
    <property type="protein sequence ID" value="QDV36529.1"/>
    <property type="molecule type" value="Genomic_DNA"/>
</dbReference>
<keyword evidence="2" id="KW-1185">Reference proteome</keyword>
<dbReference type="AlphaFoldDB" id="A0A518H6N0"/>
<name>A0A518H6N0_9BACT</name>
<dbReference type="Proteomes" id="UP000317835">
    <property type="component" value="Chromosome"/>
</dbReference>
<organism evidence="1 2">
    <name type="scientific">Tautonia plasticadhaerens</name>
    <dbReference type="NCBI Taxonomy" id="2527974"/>
    <lineage>
        <taxon>Bacteria</taxon>
        <taxon>Pseudomonadati</taxon>
        <taxon>Planctomycetota</taxon>
        <taxon>Planctomycetia</taxon>
        <taxon>Isosphaerales</taxon>
        <taxon>Isosphaeraceae</taxon>
        <taxon>Tautonia</taxon>
    </lineage>
</organism>
<dbReference type="KEGG" id="tpla:ElP_44550"/>
<reference evidence="1 2" key="1">
    <citation type="submission" date="2019-02" db="EMBL/GenBank/DDBJ databases">
        <title>Deep-cultivation of Planctomycetes and their phenomic and genomic characterization uncovers novel biology.</title>
        <authorList>
            <person name="Wiegand S."/>
            <person name="Jogler M."/>
            <person name="Boedeker C."/>
            <person name="Pinto D."/>
            <person name="Vollmers J."/>
            <person name="Rivas-Marin E."/>
            <person name="Kohn T."/>
            <person name="Peeters S.H."/>
            <person name="Heuer A."/>
            <person name="Rast P."/>
            <person name="Oberbeckmann S."/>
            <person name="Bunk B."/>
            <person name="Jeske O."/>
            <person name="Meyerdierks A."/>
            <person name="Storesund J.E."/>
            <person name="Kallscheuer N."/>
            <person name="Luecker S."/>
            <person name="Lage O.M."/>
            <person name="Pohl T."/>
            <person name="Merkel B.J."/>
            <person name="Hornburger P."/>
            <person name="Mueller R.-W."/>
            <person name="Bruemmer F."/>
            <person name="Labrenz M."/>
            <person name="Spormann A.M."/>
            <person name="Op den Camp H."/>
            <person name="Overmann J."/>
            <person name="Amann R."/>
            <person name="Jetten M.S.M."/>
            <person name="Mascher T."/>
            <person name="Medema M.H."/>
            <person name="Devos D.P."/>
            <person name="Kaster A.-K."/>
            <person name="Ovreas L."/>
            <person name="Rohde M."/>
            <person name="Galperin M.Y."/>
            <person name="Jogler C."/>
        </authorList>
    </citation>
    <scope>NUCLEOTIDE SEQUENCE [LARGE SCALE GENOMIC DNA]</scope>
    <source>
        <strain evidence="1 2">ElP</strain>
    </source>
</reference>
<evidence type="ECO:0000313" key="1">
    <source>
        <dbReference type="EMBL" id="QDV36529.1"/>
    </source>
</evidence>
<evidence type="ECO:0000313" key="2">
    <source>
        <dbReference type="Proteomes" id="UP000317835"/>
    </source>
</evidence>